<organism evidence="1 2">
    <name type="scientific">Gordonia phage Finkle</name>
    <dbReference type="NCBI Taxonomy" id="2926099"/>
    <lineage>
        <taxon>Viruses</taxon>
        <taxon>Duplodnaviria</taxon>
        <taxon>Heunggongvirae</taxon>
        <taxon>Uroviricota</taxon>
        <taxon>Caudoviricetes</taxon>
        <taxon>Finkelvirus</taxon>
        <taxon>Finkelvirus finkel</taxon>
    </lineage>
</organism>
<sequence>MTAPVPAAELSATGCSHGDGAHWLGDAGDLCDYRYLPPAAAARAVNAATADVLALFASFIPGMEQVPPLTYTPDDIGPIFASIR</sequence>
<protein>
    <submittedName>
        <fullName evidence="1">Uncharacterized protein</fullName>
    </submittedName>
</protein>
<accession>A0A9E7NHL9</accession>
<keyword evidence="2" id="KW-1185">Reference proteome</keyword>
<dbReference type="EMBL" id="ON456347">
    <property type="protein sequence ID" value="UTN92995.1"/>
    <property type="molecule type" value="Genomic_DNA"/>
</dbReference>
<name>A0A9E7NHL9_9CAUD</name>
<evidence type="ECO:0000313" key="2">
    <source>
        <dbReference type="Proteomes" id="UP001060355"/>
    </source>
</evidence>
<reference evidence="1" key="1">
    <citation type="submission" date="2022-05" db="EMBL/GenBank/DDBJ databases">
        <authorList>
            <person name="Ashby S."/>
            <person name="Bressette G."/>
            <person name="Brown S."/>
            <person name="Charles S."/>
            <person name="Neely M.N."/>
            <person name="Molloy S.D."/>
            <person name="Garlena R.A."/>
            <person name="Russell D.A."/>
            <person name="Jacobs-Sera D."/>
            <person name="Hatfull G.F."/>
        </authorList>
    </citation>
    <scope>NUCLEOTIDE SEQUENCE</scope>
</reference>
<proteinExistence type="predicted"/>
<evidence type="ECO:0000313" key="1">
    <source>
        <dbReference type="EMBL" id="UTN92995.1"/>
    </source>
</evidence>
<dbReference type="RefSeq" id="YP_010754395.1">
    <property type="nucleotide sequence ID" value="NC_073459.1"/>
</dbReference>
<dbReference type="KEGG" id="vg:80018978"/>
<dbReference type="GeneID" id="80018978"/>
<dbReference type="Proteomes" id="UP001060355">
    <property type="component" value="Segment"/>
</dbReference>
<gene>
    <name evidence="1" type="primary">82</name>
    <name evidence="1" type="ORF">SEA_FINKLE_82</name>
</gene>